<feature type="domain" description="Rieske" evidence="9">
    <location>
        <begin position="87"/>
        <end position="155"/>
    </location>
</feature>
<organism evidence="10 11">
    <name type="scientific">Hydrogenothermus marinus</name>
    <dbReference type="NCBI Taxonomy" id="133270"/>
    <lineage>
        <taxon>Bacteria</taxon>
        <taxon>Pseudomonadati</taxon>
        <taxon>Aquificota</taxon>
        <taxon>Aquificia</taxon>
        <taxon>Aquificales</taxon>
        <taxon>Hydrogenothermaceae</taxon>
        <taxon>Hydrogenothermus</taxon>
    </lineage>
</organism>
<dbReference type="InterPro" id="IPR019470">
    <property type="entry name" value="Ubiq_cytC_Rdtase_Fe-S_su_TAT"/>
</dbReference>
<dbReference type="InterPro" id="IPR005805">
    <property type="entry name" value="Rieske_Fe-S_prot_C"/>
</dbReference>
<dbReference type="Pfam" id="PF10399">
    <property type="entry name" value="UCR_Fe-S_N"/>
    <property type="match status" value="1"/>
</dbReference>
<comment type="cofactor">
    <cofactor evidence="7">
        <name>[2Fe-2S] cluster</name>
        <dbReference type="ChEBI" id="CHEBI:190135"/>
    </cofactor>
</comment>
<dbReference type="Pfam" id="PF00355">
    <property type="entry name" value="Rieske"/>
    <property type="match status" value="1"/>
</dbReference>
<dbReference type="GO" id="GO:0046872">
    <property type="term" value="F:metal ion binding"/>
    <property type="evidence" value="ECO:0007669"/>
    <property type="project" value="UniProtKB-KW"/>
</dbReference>
<dbReference type="GO" id="GO:0016020">
    <property type="term" value="C:membrane"/>
    <property type="evidence" value="ECO:0007669"/>
    <property type="project" value="InterPro"/>
</dbReference>
<evidence type="ECO:0000313" key="11">
    <source>
        <dbReference type="Proteomes" id="UP000280842"/>
    </source>
</evidence>
<keyword evidence="4" id="KW-0408">Iron</keyword>
<dbReference type="GO" id="GO:0008121">
    <property type="term" value="F:quinol-cytochrome-c reductase activity"/>
    <property type="evidence" value="ECO:0007669"/>
    <property type="project" value="InterPro"/>
</dbReference>
<evidence type="ECO:0000256" key="7">
    <source>
        <dbReference type="ARBA" id="ARBA00034078"/>
    </source>
</evidence>
<comment type="caution">
    <text evidence="10">The sequence shown here is derived from an EMBL/GenBank/DDBJ whole genome shotgun (WGS) entry which is preliminary data.</text>
</comment>
<evidence type="ECO:0000313" key="10">
    <source>
        <dbReference type="EMBL" id="RMA97831.1"/>
    </source>
</evidence>
<dbReference type="InterPro" id="IPR017941">
    <property type="entry name" value="Rieske_2Fe-2S"/>
</dbReference>
<evidence type="ECO:0000259" key="9">
    <source>
        <dbReference type="PROSITE" id="PS51296"/>
    </source>
</evidence>
<dbReference type="SUPFAM" id="SSF50022">
    <property type="entry name" value="ISP domain"/>
    <property type="match status" value="1"/>
</dbReference>
<dbReference type="RefSeq" id="WP_121922593.1">
    <property type="nucleotide sequence ID" value="NZ_REFO01000010.1"/>
</dbReference>
<dbReference type="GO" id="GO:0051537">
    <property type="term" value="F:2 iron, 2 sulfur cluster binding"/>
    <property type="evidence" value="ECO:0007669"/>
    <property type="project" value="UniProtKB-KW"/>
</dbReference>
<keyword evidence="8" id="KW-1133">Transmembrane helix</keyword>
<proteinExistence type="inferred from homology"/>
<keyword evidence="6" id="KW-1015">Disulfide bond</keyword>
<comment type="similarity">
    <text evidence="1">Belongs to the Rieske iron-sulfur protein family.</text>
</comment>
<keyword evidence="2" id="KW-0001">2Fe-2S</keyword>
<keyword evidence="8" id="KW-0472">Membrane</keyword>
<reference evidence="10 11" key="1">
    <citation type="submission" date="2018-10" db="EMBL/GenBank/DDBJ databases">
        <title>Genomic Encyclopedia of Archaeal and Bacterial Type Strains, Phase II (KMG-II): from individual species to whole genera.</title>
        <authorList>
            <person name="Goeker M."/>
        </authorList>
    </citation>
    <scope>NUCLEOTIDE SEQUENCE [LARGE SCALE GENOMIC DNA]</scope>
    <source>
        <strain evidence="10 11">VM1</strain>
    </source>
</reference>
<evidence type="ECO:0000256" key="3">
    <source>
        <dbReference type="ARBA" id="ARBA00022723"/>
    </source>
</evidence>
<dbReference type="Gene3D" id="1.20.5.510">
    <property type="entry name" value="Single helix bin"/>
    <property type="match status" value="1"/>
</dbReference>
<dbReference type="AlphaFoldDB" id="A0A3M0BKQ9"/>
<accession>A0A3M0BKQ9</accession>
<evidence type="ECO:0000256" key="4">
    <source>
        <dbReference type="ARBA" id="ARBA00023004"/>
    </source>
</evidence>
<name>A0A3M0BKQ9_9AQUI</name>
<feature type="transmembrane region" description="Helical" evidence="8">
    <location>
        <begin position="12"/>
        <end position="32"/>
    </location>
</feature>
<evidence type="ECO:0000256" key="2">
    <source>
        <dbReference type="ARBA" id="ARBA00022714"/>
    </source>
</evidence>
<keyword evidence="3" id="KW-0479">Metal-binding</keyword>
<evidence type="ECO:0000256" key="1">
    <source>
        <dbReference type="ARBA" id="ARBA00010651"/>
    </source>
</evidence>
<protein>
    <submittedName>
        <fullName evidence="10">Ubiquinol-cytochrome c reductase iron-sulfur subunit</fullName>
    </submittedName>
</protein>
<dbReference type="InterPro" id="IPR006311">
    <property type="entry name" value="TAT_signal"/>
</dbReference>
<dbReference type="PANTHER" id="PTHR10134">
    <property type="entry name" value="CYTOCHROME B-C1 COMPLEX SUBUNIT RIESKE, MITOCHONDRIAL"/>
    <property type="match status" value="1"/>
</dbReference>
<dbReference type="OrthoDB" id="9767869at2"/>
<dbReference type="EMBL" id="REFO01000010">
    <property type="protein sequence ID" value="RMA97831.1"/>
    <property type="molecule type" value="Genomic_DNA"/>
</dbReference>
<sequence length="168" mass="18708">MSEKKVSRRDFLLYAIGGWAAVGAGATLYAMYKTWEPLPEVKAAGIVEFDLATVKPGEVKVIEWRKKPVFILHRTPEMKEDCTKRTIKTSSGEYTVVIGICTHLGCIPNWEPENNIWHCPCHGGKYNACGINIFGPPPKPLYIPPFKLEGTKIVLGEEGPEYKQMVSG</sequence>
<keyword evidence="8" id="KW-0812">Transmembrane</keyword>
<keyword evidence="5" id="KW-0411">Iron-sulfur</keyword>
<dbReference type="Gene3D" id="2.102.10.10">
    <property type="entry name" value="Rieske [2Fe-2S] iron-sulphur domain"/>
    <property type="match status" value="1"/>
</dbReference>
<gene>
    <name evidence="10" type="ORF">CLV39_0460</name>
</gene>
<dbReference type="Proteomes" id="UP000280842">
    <property type="component" value="Unassembled WGS sequence"/>
</dbReference>
<dbReference type="InterPro" id="IPR036922">
    <property type="entry name" value="Rieske_2Fe-2S_sf"/>
</dbReference>
<dbReference type="PROSITE" id="PS51296">
    <property type="entry name" value="RIESKE"/>
    <property type="match status" value="1"/>
</dbReference>
<evidence type="ECO:0000256" key="6">
    <source>
        <dbReference type="ARBA" id="ARBA00023157"/>
    </source>
</evidence>
<dbReference type="InterPro" id="IPR014349">
    <property type="entry name" value="Rieske_Fe-S_prot"/>
</dbReference>
<evidence type="ECO:0000256" key="8">
    <source>
        <dbReference type="SAM" id="Phobius"/>
    </source>
</evidence>
<dbReference type="PRINTS" id="PR00162">
    <property type="entry name" value="RIESKE"/>
</dbReference>
<keyword evidence="11" id="KW-1185">Reference proteome</keyword>
<dbReference type="PROSITE" id="PS51318">
    <property type="entry name" value="TAT"/>
    <property type="match status" value="1"/>
</dbReference>
<evidence type="ECO:0000256" key="5">
    <source>
        <dbReference type="ARBA" id="ARBA00023014"/>
    </source>
</evidence>